<comment type="catalytic activity">
    <reaction evidence="1">
        <text>ATP + protein L-histidine = ADP + protein N-phospho-L-histidine.</text>
        <dbReference type="EC" id="2.7.13.3"/>
    </reaction>
</comment>
<dbReference type="EC" id="2.7.13.3" evidence="2"/>
<keyword evidence="3" id="KW-0597">Phosphoprotein</keyword>
<dbReference type="Gene3D" id="3.30.565.10">
    <property type="entry name" value="Histidine kinase-like ATPase, C-terminal domain"/>
    <property type="match status" value="1"/>
</dbReference>
<keyword evidence="4" id="KW-0808">Transferase</keyword>
<dbReference type="AlphaFoldDB" id="B9M3W8"/>
<dbReference type="FunFam" id="3.30.565.10:FF:000006">
    <property type="entry name" value="Sensor histidine kinase WalK"/>
    <property type="match status" value="1"/>
</dbReference>
<evidence type="ECO:0000256" key="6">
    <source>
        <dbReference type="SAM" id="Phobius"/>
    </source>
</evidence>
<keyword evidence="6" id="KW-0472">Membrane</keyword>
<evidence type="ECO:0000256" key="2">
    <source>
        <dbReference type="ARBA" id="ARBA00012438"/>
    </source>
</evidence>
<evidence type="ECO:0000313" key="8">
    <source>
        <dbReference type="EMBL" id="ACM19611.1"/>
    </source>
</evidence>
<dbReference type="CDD" id="cd00082">
    <property type="entry name" value="HisKA"/>
    <property type="match status" value="1"/>
</dbReference>
<dbReference type="InterPro" id="IPR003594">
    <property type="entry name" value="HATPase_dom"/>
</dbReference>
<evidence type="ECO:0000256" key="3">
    <source>
        <dbReference type="ARBA" id="ARBA00022553"/>
    </source>
</evidence>
<keyword evidence="9" id="KW-1185">Reference proteome</keyword>
<dbReference type="HOGENOM" id="CLU_000445_114_71_7"/>
<dbReference type="Pfam" id="PF02518">
    <property type="entry name" value="HATPase_c"/>
    <property type="match status" value="1"/>
</dbReference>
<protein>
    <recommendedName>
        <fullName evidence="2">histidine kinase</fullName>
        <ecNumber evidence="2">2.7.13.3</ecNumber>
    </recommendedName>
</protein>
<dbReference type="eggNOG" id="COG4251">
    <property type="taxonomic scope" value="Bacteria"/>
</dbReference>
<dbReference type="InterPro" id="IPR004358">
    <property type="entry name" value="Sig_transdc_His_kin-like_C"/>
</dbReference>
<dbReference type="RefSeq" id="WP_012646340.1">
    <property type="nucleotide sequence ID" value="NC_011979.1"/>
</dbReference>
<dbReference type="CDD" id="cd19410">
    <property type="entry name" value="HK9-like_sensor"/>
    <property type="match status" value="1"/>
</dbReference>
<dbReference type="OrthoDB" id="5524356at2"/>
<dbReference type="GO" id="GO:0000155">
    <property type="term" value="F:phosphorelay sensor kinase activity"/>
    <property type="evidence" value="ECO:0007669"/>
    <property type="project" value="InterPro"/>
</dbReference>
<name>B9M3W8_GEODF</name>
<dbReference type="InterPro" id="IPR005467">
    <property type="entry name" value="His_kinase_dom"/>
</dbReference>
<feature type="transmembrane region" description="Helical" evidence="6">
    <location>
        <begin position="6"/>
        <end position="25"/>
    </location>
</feature>
<dbReference type="Gene3D" id="1.10.287.130">
    <property type="match status" value="1"/>
</dbReference>
<keyword evidence="6" id="KW-1133">Transmembrane helix</keyword>
<dbReference type="KEGG" id="geo:Geob_1251"/>
<proteinExistence type="predicted"/>
<evidence type="ECO:0000256" key="5">
    <source>
        <dbReference type="ARBA" id="ARBA00022777"/>
    </source>
</evidence>
<accession>B9M3W8</accession>
<dbReference type="InterPro" id="IPR003661">
    <property type="entry name" value="HisK_dim/P_dom"/>
</dbReference>
<organism evidence="8 9">
    <name type="scientific">Geotalea daltonii (strain DSM 22248 / JCM 15807 / FRC-32)</name>
    <name type="common">Geobacter daltonii</name>
    <dbReference type="NCBI Taxonomy" id="316067"/>
    <lineage>
        <taxon>Bacteria</taxon>
        <taxon>Pseudomonadati</taxon>
        <taxon>Thermodesulfobacteriota</taxon>
        <taxon>Desulfuromonadia</taxon>
        <taxon>Geobacterales</taxon>
        <taxon>Geobacteraceae</taxon>
        <taxon>Geotalea</taxon>
    </lineage>
</organism>
<dbReference type="SUPFAM" id="SSF55874">
    <property type="entry name" value="ATPase domain of HSP90 chaperone/DNA topoisomerase II/histidine kinase"/>
    <property type="match status" value="1"/>
</dbReference>
<dbReference type="SMART" id="SM00388">
    <property type="entry name" value="HisKA"/>
    <property type="match status" value="1"/>
</dbReference>
<evidence type="ECO:0000256" key="4">
    <source>
        <dbReference type="ARBA" id="ARBA00022679"/>
    </source>
</evidence>
<dbReference type="InterPro" id="IPR007891">
    <property type="entry name" value="CHASE3"/>
</dbReference>
<dbReference type="SMART" id="SM00387">
    <property type="entry name" value="HATPase_c"/>
    <property type="match status" value="1"/>
</dbReference>
<reference evidence="8 9" key="1">
    <citation type="submission" date="2009-01" db="EMBL/GenBank/DDBJ databases">
        <title>Complete sequence of Geobacter sp. FRC-32.</title>
        <authorList>
            <consortium name="US DOE Joint Genome Institute"/>
            <person name="Lucas S."/>
            <person name="Copeland A."/>
            <person name="Lapidus A."/>
            <person name="Glavina del Rio T."/>
            <person name="Dalin E."/>
            <person name="Tice H."/>
            <person name="Bruce D."/>
            <person name="Goodwin L."/>
            <person name="Pitluck S."/>
            <person name="Saunders E."/>
            <person name="Brettin T."/>
            <person name="Detter J.C."/>
            <person name="Han C."/>
            <person name="Larimer F."/>
            <person name="Land M."/>
            <person name="Hauser L."/>
            <person name="Kyrpides N."/>
            <person name="Ovchinnikova G."/>
            <person name="Kostka J."/>
            <person name="Richardson P."/>
        </authorList>
    </citation>
    <scope>NUCLEOTIDE SEQUENCE [LARGE SCALE GENOMIC DNA]</scope>
    <source>
        <strain evidence="9">DSM 22248 / JCM 15807 / FRC-32</strain>
    </source>
</reference>
<dbReference type="EMBL" id="CP001390">
    <property type="protein sequence ID" value="ACM19611.1"/>
    <property type="molecule type" value="Genomic_DNA"/>
</dbReference>
<evidence type="ECO:0000259" key="7">
    <source>
        <dbReference type="PROSITE" id="PS50109"/>
    </source>
</evidence>
<dbReference type="InterPro" id="IPR036097">
    <property type="entry name" value="HisK_dim/P_sf"/>
</dbReference>
<dbReference type="GO" id="GO:0000156">
    <property type="term" value="F:phosphorelay response regulator activity"/>
    <property type="evidence" value="ECO:0007669"/>
    <property type="project" value="TreeGrafter"/>
</dbReference>
<dbReference type="GO" id="GO:0030295">
    <property type="term" value="F:protein kinase activator activity"/>
    <property type="evidence" value="ECO:0007669"/>
    <property type="project" value="TreeGrafter"/>
</dbReference>
<dbReference type="STRING" id="316067.Geob_1251"/>
<feature type="domain" description="Histidine kinase" evidence="7">
    <location>
        <begin position="245"/>
        <end position="456"/>
    </location>
</feature>
<dbReference type="SUPFAM" id="SSF47384">
    <property type="entry name" value="Homodimeric domain of signal transducing histidine kinase"/>
    <property type="match status" value="1"/>
</dbReference>
<dbReference type="GO" id="GO:0007234">
    <property type="term" value="P:osmosensory signaling via phosphorelay pathway"/>
    <property type="evidence" value="ECO:0007669"/>
    <property type="project" value="TreeGrafter"/>
</dbReference>
<dbReference type="Pfam" id="PF05227">
    <property type="entry name" value="CHASE3"/>
    <property type="match status" value="1"/>
</dbReference>
<feature type="transmembrane region" description="Helical" evidence="6">
    <location>
        <begin position="181"/>
        <end position="204"/>
    </location>
</feature>
<sequence>MDWTIHNKMALFFSAIVMILLIISLTSYRNAFRLFDANNDVMRSYEVQKELETILSVMKDAETGQRGYIITGDESYLEPYRSAQASIATSLAMLESLVGNRPSQLDNFNRLKPLIAAKFDELNKTIMLRKAAGFATAQQMVLLGSGKESMDNIRWITGQMGRAESDLLQERISKAGRQNSMTMITIITGTLLYLLLLASGFYAINRYVNDRKDFESKIRHLNDDLEKRACMLEQANQSMESFCHSVAHDLRAPLRLINGYGNLLLEKYSSKLDEEGQNHLTRLCSSSERMGTLIENLLDLSMISRIEMRREQIDLSNLARAIAHNLQVQDPARSARFFIEDNINAWGDSRLLRKAILNLMDNAWKYTINRQETIIRFGSKELNQIRTYFISDNGIGFDTALAGKIFEAFQRLHEEDGFEGTGIGLAAVKQIVERHGGHVWGEGEANEGAIFYFTLG</sequence>
<evidence type="ECO:0000313" key="9">
    <source>
        <dbReference type="Proteomes" id="UP000007721"/>
    </source>
</evidence>
<dbReference type="PANTHER" id="PTHR42878">
    <property type="entry name" value="TWO-COMPONENT HISTIDINE KINASE"/>
    <property type="match status" value="1"/>
</dbReference>
<dbReference type="InterPro" id="IPR036890">
    <property type="entry name" value="HATPase_C_sf"/>
</dbReference>
<dbReference type="PANTHER" id="PTHR42878:SF15">
    <property type="entry name" value="BACTERIOPHYTOCHROME"/>
    <property type="match status" value="1"/>
</dbReference>
<dbReference type="PRINTS" id="PR00344">
    <property type="entry name" value="BCTRLSENSOR"/>
</dbReference>
<dbReference type="PROSITE" id="PS50109">
    <property type="entry name" value="HIS_KIN"/>
    <property type="match status" value="1"/>
</dbReference>
<keyword evidence="5 8" id="KW-0418">Kinase</keyword>
<keyword evidence="6" id="KW-0812">Transmembrane</keyword>
<evidence type="ECO:0000256" key="1">
    <source>
        <dbReference type="ARBA" id="ARBA00000085"/>
    </source>
</evidence>
<dbReference type="Proteomes" id="UP000007721">
    <property type="component" value="Chromosome"/>
</dbReference>
<dbReference type="eggNOG" id="COG5278">
    <property type="taxonomic scope" value="Bacteria"/>
</dbReference>
<dbReference type="InterPro" id="IPR050351">
    <property type="entry name" value="BphY/WalK/GraS-like"/>
</dbReference>
<gene>
    <name evidence="8" type="ordered locus">Geob_1251</name>
</gene>
<dbReference type="Pfam" id="PF00512">
    <property type="entry name" value="HisKA"/>
    <property type="match status" value="1"/>
</dbReference>